<evidence type="ECO:0000313" key="2">
    <source>
        <dbReference type="Proteomes" id="UP001419268"/>
    </source>
</evidence>
<organism evidence="1 2">
    <name type="scientific">Stephania cephalantha</name>
    <dbReference type="NCBI Taxonomy" id="152367"/>
    <lineage>
        <taxon>Eukaryota</taxon>
        <taxon>Viridiplantae</taxon>
        <taxon>Streptophyta</taxon>
        <taxon>Embryophyta</taxon>
        <taxon>Tracheophyta</taxon>
        <taxon>Spermatophyta</taxon>
        <taxon>Magnoliopsida</taxon>
        <taxon>Ranunculales</taxon>
        <taxon>Menispermaceae</taxon>
        <taxon>Menispermoideae</taxon>
        <taxon>Cissampelideae</taxon>
        <taxon>Stephania</taxon>
    </lineage>
</organism>
<proteinExistence type="predicted"/>
<dbReference type="AlphaFoldDB" id="A0AAP0ELC7"/>
<dbReference type="Proteomes" id="UP001419268">
    <property type="component" value="Unassembled WGS sequence"/>
</dbReference>
<evidence type="ECO:0000313" key="1">
    <source>
        <dbReference type="EMBL" id="KAK9095531.1"/>
    </source>
</evidence>
<comment type="caution">
    <text evidence="1">The sequence shown here is derived from an EMBL/GenBank/DDBJ whole genome shotgun (WGS) entry which is preliminary data.</text>
</comment>
<dbReference type="EMBL" id="JBBNAG010000011">
    <property type="protein sequence ID" value="KAK9095531.1"/>
    <property type="molecule type" value="Genomic_DNA"/>
</dbReference>
<gene>
    <name evidence="1" type="ORF">Scep_027000</name>
</gene>
<protein>
    <submittedName>
        <fullName evidence="1">Uncharacterized protein</fullName>
    </submittedName>
</protein>
<sequence>MEFMANQHGDAEVDRSLADLEMSQKDGNLIYNEADALSQSDNSVDFIIS</sequence>
<keyword evidence="2" id="KW-1185">Reference proteome</keyword>
<name>A0AAP0ELC7_9MAGN</name>
<accession>A0AAP0ELC7</accession>
<reference evidence="1 2" key="1">
    <citation type="submission" date="2024-01" db="EMBL/GenBank/DDBJ databases">
        <title>Genome assemblies of Stephania.</title>
        <authorList>
            <person name="Yang L."/>
        </authorList>
    </citation>
    <scope>NUCLEOTIDE SEQUENCE [LARGE SCALE GENOMIC DNA]</scope>
    <source>
        <strain evidence="1">JXDWG</strain>
        <tissue evidence="1">Leaf</tissue>
    </source>
</reference>